<reference evidence="6 7" key="1">
    <citation type="submission" date="2019-12" db="EMBL/GenBank/DDBJ databases">
        <authorList>
            <person name="Huq M.A."/>
        </authorList>
    </citation>
    <scope>NUCLEOTIDE SEQUENCE [LARGE SCALE GENOMIC DNA]</scope>
    <source>
        <strain evidence="6 7">MAH-18</strain>
    </source>
</reference>
<dbReference type="InterPro" id="IPR036890">
    <property type="entry name" value="HATPase_C_sf"/>
</dbReference>
<dbReference type="Pfam" id="PF07730">
    <property type="entry name" value="HisKA_3"/>
    <property type="match status" value="1"/>
</dbReference>
<keyword evidence="4" id="KW-0812">Transmembrane</keyword>
<organism evidence="6 7">
    <name type="scientific">Nocardioides agri</name>
    <dbReference type="NCBI Taxonomy" id="2682843"/>
    <lineage>
        <taxon>Bacteria</taxon>
        <taxon>Bacillati</taxon>
        <taxon>Actinomycetota</taxon>
        <taxon>Actinomycetes</taxon>
        <taxon>Propionibacteriales</taxon>
        <taxon>Nocardioidaceae</taxon>
        <taxon>Nocardioides</taxon>
    </lineage>
</organism>
<dbReference type="InterPro" id="IPR050482">
    <property type="entry name" value="Sensor_HK_TwoCompSys"/>
</dbReference>
<dbReference type="PANTHER" id="PTHR24421">
    <property type="entry name" value="NITRATE/NITRITE SENSOR PROTEIN NARX-RELATED"/>
    <property type="match status" value="1"/>
</dbReference>
<accession>A0A6L6XT19</accession>
<dbReference type="Gene3D" id="1.20.5.1930">
    <property type="match status" value="1"/>
</dbReference>
<evidence type="ECO:0000256" key="2">
    <source>
        <dbReference type="ARBA" id="ARBA00022777"/>
    </source>
</evidence>
<feature type="transmembrane region" description="Helical" evidence="4">
    <location>
        <begin position="50"/>
        <end position="67"/>
    </location>
</feature>
<dbReference type="InterPro" id="IPR011712">
    <property type="entry name" value="Sig_transdc_His_kin_sub3_dim/P"/>
</dbReference>
<proteinExistence type="predicted"/>
<keyword evidence="7" id="KW-1185">Reference proteome</keyword>
<dbReference type="InterPro" id="IPR003594">
    <property type="entry name" value="HATPase_dom"/>
</dbReference>
<evidence type="ECO:0000313" key="7">
    <source>
        <dbReference type="Proteomes" id="UP000473525"/>
    </source>
</evidence>
<comment type="caution">
    <text evidence="6">The sequence shown here is derived from an EMBL/GenBank/DDBJ whole genome shotgun (WGS) entry which is preliminary data.</text>
</comment>
<evidence type="ECO:0000313" key="6">
    <source>
        <dbReference type="EMBL" id="MVQ50148.1"/>
    </source>
</evidence>
<keyword evidence="4" id="KW-1133">Transmembrane helix</keyword>
<dbReference type="RefSeq" id="WP_157343027.1">
    <property type="nucleotide sequence ID" value="NZ_WSEK01000004.1"/>
</dbReference>
<dbReference type="Gene3D" id="3.30.450.40">
    <property type="match status" value="1"/>
</dbReference>
<evidence type="ECO:0000256" key="4">
    <source>
        <dbReference type="SAM" id="Phobius"/>
    </source>
</evidence>
<dbReference type="PANTHER" id="PTHR24421:SF61">
    <property type="entry name" value="OXYGEN SENSOR HISTIDINE KINASE NREB"/>
    <property type="match status" value="1"/>
</dbReference>
<dbReference type="EMBL" id="WSEK01000004">
    <property type="protein sequence ID" value="MVQ50148.1"/>
    <property type="molecule type" value="Genomic_DNA"/>
</dbReference>
<keyword evidence="1" id="KW-0808">Transferase</keyword>
<keyword evidence="3" id="KW-0902">Two-component regulatory system</keyword>
<dbReference type="SUPFAM" id="SSF55874">
    <property type="entry name" value="ATPase domain of HSP90 chaperone/DNA topoisomerase II/histidine kinase"/>
    <property type="match status" value="1"/>
</dbReference>
<dbReference type="InterPro" id="IPR029016">
    <property type="entry name" value="GAF-like_dom_sf"/>
</dbReference>
<gene>
    <name evidence="6" type="ORF">GON03_13235</name>
</gene>
<dbReference type="Proteomes" id="UP000473525">
    <property type="component" value="Unassembled WGS sequence"/>
</dbReference>
<dbReference type="SMART" id="SM00387">
    <property type="entry name" value="HATPase_c"/>
    <property type="match status" value="1"/>
</dbReference>
<dbReference type="Pfam" id="PF02518">
    <property type="entry name" value="HATPase_c"/>
    <property type="match status" value="1"/>
</dbReference>
<dbReference type="SUPFAM" id="SSF55781">
    <property type="entry name" value="GAF domain-like"/>
    <property type="match status" value="1"/>
</dbReference>
<evidence type="ECO:0000256" key="1">
    <source>
        <dbReference type="ARBA" id="ARBA00022679"/>
    </source>
</evidence>
<dbReference type="GO" id="GO:0046983">
    <property type="term" value="F:protein dimerization activity"/>
    <property type="evidence" value="ECO:0007669"/>
    <property type="project" value="InterPro"/>
</dbReference>
<keyword evidence="4" id="KW-0472">Membrane</keyword>
<feature type="domain" description="Histidine kinase/HSP90-like ATPase" evidence="5">
    <location>
        <begin position="313"/>
        <end position="403"/>
    </location>
</feature>
<dbReference type="CDD" id="cd16917">
    <property type="entry name" value="HATPase_UhpB-NarQ-NarX-like"/>
    <property type="match status" value="1"/>
</dbReference>
<protein>
    <recommendedName>
        <fullName evidence="5">Histidine kinase/HSP90-like ATPase domain-containing protein</fullName>
    </recommendedName>
</protein>
<name>A0A6L6XT19_9ACTN</name>
<evidence type="ECO:0000259" key="5">
    <source>
        <dbReference type="SMART" id="SM00387"/>
    </source>
</evidence>
<keyword evidence="2" id="KW-0418">Kinase</keyword>
<dbReference type="Gene3D" id="3.30.565.10">
    <property type="entry name" value="Histidine kinase-like ATPase, C-terminal domain"/>
    <property type="match status" value="1"/>
</dbReference>
<evidence type="ECO:0000256" key="3">
    <source>
        <dbReference type="ARBA" id="ARBA00023012"/>
    </source>
</evidence>
<sequence>MVSLDAGALRRALEGSLHRIVYTLLFAIVALAIANFVVPPLREYSGANEQVIALAVVVVLVIELLSTRLHRFVDWLLYGQRHDPATASVRLSRALEDVDDDHALEALVGALAATLRLTYVAAVLHDDGRDTAVVSVGEPSGSMTAFPIRHAGTPLGELRAARRSQRLDQRDERLLQAAAAQIGLVLHAAALANDLRGARESLVLSVEDERRRLRRDIHDGVGPTLAGIALGVESAERAVRHDPARAEALLADVRVDVVALVDDVRRVVDGLRPPLLDEIGLVAALEELALSFETRGTCRIDVAADSLPLLPAAVEVAAWHIGAEAITNVTRHSGARSARVRLGVKRSWLELRVDDDGRGGATQRSRGTGLTSMRHRADEVGGHVEVRSDAGGTTVTARLPLPVDVTDD</sequence>
<dbReference type="GO" id="GO:0016020">
    <property type="term" value="C:membrane"/>
    <property type="evidence" value="ECO:0007669"/>
    <property type="project" value="InterPro"/>
</dbReference>
<dbReference type="GO" id="GO:0000155">
    <property type="term" value="F:phosphorelay sensor kinase activity"/>
    <property type="evidence" value="ECO:0007669"/>
    <property type="project" value="InterPro"/>
</dbReference>
<feature type="transmembrane region" description="Helical" evidence="4">
    <location>
        <begin position="20"/>
        <end position="38"/>
    </location>
</feature>
<dbReference type="AlphaFoldDB" id="A0A6L6XT19"/>